<keyword evidence="2" id="KW-0812">Transmembrane</keyword>
<gene>
    <name evidence="4" type="ORF">FK530_10540</name>
</gene>
<feature type="transmembrane region" description="Helical" evidence="2">
    <location>
        <begin position="146"/>
        <end position="167"/>
    </location>
</feature>
<dbReference type="SMART" id="SM00267">
    <property type="entry name" value="GGDEF"/>
    <property type="match status" value="1"/>
</dbReference>
<evidence type="ECO:0000313" key="5">
    <source>
        <dbReference type="Proteomes" id="UP000319375"/>
    </source>
</evidence>
<evidence type="ECO:0000256" key="1">
    <source>
        <dbReference type="SAM" id="MobiDB-lite"/>
    </source>
</evidence>
<dbReference type="InterPro" id="IPR043128">
    <property type="entry name" value="Rev_trsase/Diguanyl_cyclase"/>
</dbReference>
<keyword evidence="2" id="KW-0472">Membrane</keyword>
<dbReference type="Pfam" id="PF00990">
    <property type="entry name" value="GGDEF"/>
    <property type="match status" value="1"/>
</dbReference>
<feature type="transmembrane region" description="Helical" evidence="2">
    <location>
        <begin position="179"/>
        <end position="197"/>
    </location>
</feature>
<name>A0A5C5S4K9_9ACTN</name>
<feature type="region of interest" description="Disordered" evidence="1">
    <location>
        <begin position="20"/>
        <end position="55"/>
    </location>
</feature>
<dbReference type="InterPro" id="IPR029787">
    <property type="entry name" value="Nucleotide_cyclase"/>
</dbReference>
<accession>A0A5C5S4K9</accession>
<evidence type="ECO:0000256" key="2">
    <source>
        <dbReference type="SAM" id="Phobius"/>
    </source>
</evidence>
<feature type="transmembrane region" description="Helical" evidence="2">
    <location>
        <begin position="203"/>
        <end position="223"/>
    </location>
</feature>
<keyword evidence="2" id="KW-1133">Transmembrane helix</keyword>
<organism evidence="4 5">
    <name type="scientific">Tsukamurella conjunctivitidis</name>
    <dbReference type="NCBI Taxonomy" id="2592068"/>
    <lineage>
        <taxon>Bacteria</taxon>
        <taxon>Bacillati</taxon>
        <taxon>Actinomycetota</taxon>
        <taxon>Actinomycetes</taxon>
        <taxon>Mycobacteriales</taxon>
        <taxon>Tsukamurellaceae</taxon>
        <taxon>Tsukamurella</taxon>
    </lineage>
</organism>
<dbReference type="CDD" id="cd01949">
    <property type="entry name" value="GGDEF"/>
    <property type="match status" value="1"/>
</dbReference>
<dbReference type="PANTHER" id="PTHR45138:SF9">
    <property type="entry name" value="DIGUANYLATE CYCLASE DGCM-RELATED"/>
    <property type="match status" value="1"/>
</dbReference>
<evidence type="ECO:0000313" key="4">
    <source>
        <dbReference type="EMBL" id="TWS29231.1"/>
    </source>
</evidence>
<dbReference type="NCBIfam" id="TIGR00254">
    <property type="entry name" value="GGDEF"/>
    <property type="match status" value="1"/>
</dbReference>
<feature type="transmembrane region" description="Helical" evidence="2">
    <location>
        <begin position="256"/>
        <end position="274"/>
    </location>
</feature>
<dbReference type="SUPFAM" id="SSF55073">
    <property type="entry name" value="Nucleotide cyclase"/>
    <property type="match status" value="1"/>
</dbReference>
<feature type="transmembrane region" description="Helical" evidence="2">
    <location>
        <begin position="112"/>
        <end position="134"/>
    </location>
</feature>
<comment type="caution">
    <text evidence="4">The sequence shown here is derived from an EMBL/GenBank/DDBJ whole genome shotgun (WGS) entry which is preliminary data.</text>
</comment>
<dbReference type="EMBL" id="VIGX01000004">
    <property type="protein sequence ID" value="TWS29231.1"/>
    <property type="molecule type" value="Genomic_DNA"/>
</dbReference>
<reference evidence="4 5" key="1">
    <citation type="submission" date="2019-06" db="EMBL/GenBank/DDBJ databases">
        <title>Tsukamurella conjunctivitidis sp. nov., Tsukamurella assacharolytica sp. nov. and Tsukamurella sputae sp. nov. isolated from patients with conjunctivitis, bacteraemia (lymphoma) and respiratory infection (sputum) in Hong Kong.</title>
        <authorList>
            <person name="Teng J.L.L."/>
            <person name="Lee H.H."/>
            <person name="Fong J.Y.H."/>
            <person name="Fok K.M.N."/>
            <person name="Lau S.K.P."/>
            <person name="Woo P.C.Y."/>
        </authorList>
    </citation>
    <scope>NUCLEOTIDE SEQUENCE [LARGE SCALE GENOMIC DNA]</scope>
    <source>
        <strain evidence="4 5">HKU72</strain>
    </source>
</reference>
<sequence>MACSCATSSVVRSIVSAKHDPSVLERSGGQGAARRSRPPTTAPTTNSASSERFSPNRRLLETAPAAIRFSMGKLCNSEMRSRHRGTMTAMEKTLTDGVPRHLLRRIEMQDRVWRYAIAALTVAFGAFGSVTMVIPDGAGDSPWRRITIGLICLSVIPAATIVARTPLGGAWWSKGARNKGSIAFVAYADLGLAGVVLCMQNAQAALIGTGLFAVIGAYVAHFVDGRVMSLHIAFSTTVILALGASLLAAGFNPTTVALEVIVAIVVANAVVALLRRYTVETQRLLSKQLLESSLDPLTNILNRRGFAFSGDRLLHRTPGAMVVAAIDVDEFKTINDRFGHTVGDGVLRNVASLIAAGTTANAVVGRLGGDEFAVISADPERDTTFLGEDIHRDPVWLPDGSSVSLSIGLVYVDPAPAGRPKRIVSALLDDLNDRADHALKESKTAGRNRTTTVTS</sequence>
<dbReference type="InterPro" id="IPR000160">
    <property type="entry name" value="GGDEF_dom"/>
</dbReference>
<feature type="compositionally biased region" description="Low complexity" evidence="1">
    <location>
        <begin position="38"/>
        <end position="50"/>
    </location>
</feature>
<evidence type="ECO:0000259" key="3">
    <source>
        <dbReference type="PROSITE" id="PS50887"/>
    </source>
</evidence>
<dbReference type="PROSITE" id="PS50887">
    <property type="entry name" value="GGDEF"/>
    <property type="match status" value="1"/>
</dbReference>
<feature type="domain" description="GGDEF" evidence="3">
    <location>
        <begin position="319"/>
        <end position="455"/>
    </location>
</feature>
<dbReference type="Gene3D" id="3.30.70.270">
    <property type="match status" value="1"/>
</dbReference>
<protein>
    <submittedName>
        <fullName evidence="4">GGDEF domain-containing protein</fullName>
    </submittedName>
</protein>
<proteinExistence type="predicted"/>
<dbReference type="GO" id="GO:0052621">
    <property type="term" value="F:diguanylate cyclase activity"/>
    <property type="evidence" value="ECO:0007669"/>
    <property type="project" value="TreeGrafter"/>
</dbReference>
<feature type="transmembrane region" description="Helical" evidence="2">
    <location>
        <begin position="230"/>
        <end position="250"/>
    </location>
</feature>
<dbReference type="Proteomes" id="UP000319375">
    <property type="component" value="Unassembled WGS sequence"/>
</dbReference>
<dbReference type="PANTHER" id="PTHR45138">
    <property type="entry name" value="REGULATORY COMPONENTS OF SENSORY TRANSDUCTION SYSTEM"/>
    <property type="match status" value="1"/>
</dbReference>
<dbReference type="InterPro" id="IPR050469">
    <property type="entry name" value="Diguanylate_Cyclase"/>
</dbReference>
<keyword evidence="5" id="KW-1185">Reference proteome</keyword>
<dbReference type="AlphaFoldDB" id="A0A5C5S4K9"/>